<accession>A0ABV0U3K8</accession>
<protein>
    <submittedName>
        <fullName evidence="2">Uncharacterized protein</fullName>
    </submittedName>
</protein>
<evidence type="ECO:0000256" key="1">
    <source>
        <dbReference type="SAM" id="MobiDB-lite"/>
    </source>
</evidence>
<evidence type="ECO:0000313" key="2">
    <source>
        <dbReference type="EMBL" id="MEQ2238448.1"/>
    </source>
</evidence>
<organism evidence="2 3">
    <name type="scientific">Ilyodon furcidens</name>
    <name type="common">goldbreast splitfin</name>
    <dbReference type="NCBI Taxonomy" id="33524"/>
    <lineage>
        <taxon>Eukaryota</taxon>
        <taxon>Metazoa</taxon>
        <taxon>Chordata</taxon>
        <taxon>Craniata</taxon>
        <taxon>Vertebrata</taxon>
        <taxon>Euteleostomi</taxon>
        <taxon>Actinopterygii</taxon>
        <taxon>Neopterygii</taxon>
        <taxon>Teleostei</taxon>
        <taxon>Neoteleostei</taxon>
        <taxon>Acanthomorphata</taxon>
        <taxon>Ovalentaria</taxon>
        <taxon>Atherinomorphae</taxon>
        <taxon>Cyprinodontiformes</taxon>
        <taxon>Goodeidae</taxon>
        <taxon>Ilyodon</taxon>
    </lineage>
</organism>
<feature type="region of interest" description="Disordered" evidence="1">
    <location>
        <begin position="85"/>
        <end position="110"/>
    </location>
</feature>
<evidence type="ECO:0000313" key="3">
    <source>
        <dbReference type="Proteomes" id="UP001482620"/>
    </source>
</evidence>
<dbReference type="Proteomes" id="UP001482620">
    <property type="component" value="Unassembled WGS sequence"/>
</dbReference>
<comment type="caution">
    <text evidence="2">The sequence shown here is derived from an EMBL/GenBank/DDBJ whole genome shotgun (WGS) entry which is preliminary data.</text>
</comment>
<dbReference type="EMBL" id="JAHRIQ010051916">
    <property type="protein sequence ID" value="MEQ2238448.1"/>
    <property type="molecule type" value="Genomic_DNA"/>
</dbReference>
<name>A0ABV0U3K8_9TELE</name>
<keyword evidence="3" id="KW-1185">Reference proteome</keyword>
<gene>
    <name evidence="2" type="ORF">ILYODFUR_033171</name>
</gene>
<reference evidence="2 3" key="1">
    <citation type="submission" date="2021-06" db="EMBL/GenBank/DDBJ databases">
        <authorList>
            <person name="Palmer J.M."/>
        </authorList>
    </citation>
    <scope>NUCLEOTIDE SEQUENCE [LARGE SCALE GENOMIC DNA]</scope>
    <source>
        <strain evidence="3">if_2019</strain>
        <tissue evidence="2">Muscle</tissue>
    </source>
</reference>
<proteinExistence type="predicted"/>
<sequence>MCLYLNPHCSPLGEHGEIFLSLNISACSFRLICLKMAEIKSFILLQAIVFLTFDPLSPSEFTEDVVHIPKGSSVIVKRIPIIGKSSSHSKTNHKERSDVQIPNAFGSHRK</sequence>